<reference evidence="2 3" key="1">
    <citation type="journal article" date="2017" name="Nature">
        <title>The Apostasia genome and the evolution of orchids.</title>
        <authorList>
            <person name="Zhang G.Q."/>
            <person name="Liu K.W."/>
            <person name="Li Z."/>
            <person name="Lohaus R."/>
            <person name="Hsiao Y.Y."/>
            <person name="Niu S.C."/>
            <person name="Wang J.Y."/>
            <person name="Lin Y.C."/>
            <person name="Xu Q."/>
            <person name="Chen L.J."/>
            <person name="Yoshida K."/>
            <person name="Fujiwara S."/>
            <person name="Wang Z.W."/>
            <person name="Zhang Y.Q."/>
            <person name="Mitsuda N."/>
            <person name="Wang M."/>
            <person name="Liu G.H."/>
            <person name="Pecoraro L."/>
            <person name="Huang H.X."/>
            <person name="Xiao X.J."/>
            <person name="Lin M."/>
            <person name="Wu X.Y."/>
            <person name="Wu W.L."/>
            <person name="Chen Y.Y."/>
            <person name="Chang S.B."/>
            <person name="Sakamoto S."/>
            <person name="Ohme-Takagi M."/>
            <person name="Yagi M."/>
            <person name="Zeng S.J."/>
            <person name="Shen C.Y."/>
            <person name="Yeh C.M."/>
            <person name="Luo Y.B."/>
            <person name="Tsai W.C."/>
            <person name="Van de Peer Y."/>
            <person name="Liu Z.J."/>
        </authorList>
    </citation>
    <scope>NUCLEOTIDE SEQUENCE [LARGE SCALE GENOMIC DNA]</scope>
    <source>
        <strain evidence="3">cv. Shenzhen</strain>
        <tissue evidence="2">Stem</tissue>
    </source>
</reference>
<accession>A0A2H9ZRY0</accession>
<organism evidence="2 3">
    <name type="scientific">Apostasia shenzhenica</name>
    <dbReference type="NCBI Taxonomy" id="1088818"/>
    <lineage>
        <taxon>Eukaryota</taxon>
        <taxon>Viridiplantae</taxon>
        <taxon>Streptophyta</taxon>
        <taxon>Embryophyta</taxon>
        <taxon>Tracheophyta</taxon>
        <taxon>Spermatophyta</taxon>
        <taxon>Magnoliopsida</taxon>
        <taxon>Liliopsida</taxon>
        <taxon>Asparagales</taxon>
        <taxon>Orchidaceae</taxon>
        <taxon>Apostasioideae</taxon>
        <taxon>Apostasia</taxon>
    </lineage>
</organism>
<dbReference type="AlphaFoldDB" id="A0A2H9ZRY0"/>
<name>A0A2H9ZRY0_9ASPA</name>
<keyword evidence="1" id="KW-0472">Membrane</keyword>
<evidence type="ECO:0000313" key="3">
    <source>
        <dbReference type="Proteomes" id="UP000236161"/>
    </source>
</evidence>
<feature type="transmembrane region" description="Helical" evidence="1">
    <location>
        <begin position="109"/>
        <end position="126"/>
    </location>
</feature>
<dbReference type="EMBL" id="KZ454453">
    <property type="protein sequence ID" value="PKA46056.1"/>
    <property type="molecule type" value="Genomic_DNA"/>
</dbReference>
<evidence type="ECO:0000313" key="2">
    <source>
        <dbReference type="EMBL" id="PKA46056.1"/>
    </source>
</evidence>
<keyword evidence="3" id="KW-1185">Reference proteome</keyword>
<sequence>MHCILGLGLWPLTVGLVFRIWALNFGFELRHSCFQARSCVFDLLMLSFWPSSFGLQHSSFGLGPSSLGFCFGNQLLSFGIQALGFGFLVGLGPSGLGHCVSTFDFRVSSLGLVGSCLGFGILASGLSI</sequence>
<protein>
    <submittedName>
        <fullName evidence="2">Uncharacterized protein</fullName>
    </submittedName>
</protein>
<feature type="transmembrane region" description="Helical" evidence="1">
    <location>
        <begin position="67"/>
        <end position="89"/>
    </location>
</feature>
<evidence type="ECO:0000256" key="1">
    <source>
        <dbReference type="SAM" id="Phobius"/>
    </source>
</evidence>
<proteinExistence type="predicted"/>
<keyword evidence="1" id="KW-1133">Transmembrane helix</keyword>
<dbReference type="Proteomes" id="UP000236161">
    <property type="component" value="Unassembled WGS sequence"/>
</dbReference>
<keyword evidence="1" id="KW-0812">Transmembrane</keyword>
<gene>
    <name evidence="2" type="ORF">AXF42_Ash020870</name>
</gene>